<evidence type="ECO:0000313" key="1">
    <source>
        <dbReference type="EMBL" id="GAC71052.1"/>
    </source>
</evidence>
<evidence type="ECO:0000313" key="2">
    <source>
        <dbReference type="Proteomes" id="UP000011666"/>
    </source>
</evidence>
<dbReference type="Proteomes" id="UP000011666">
    <property type="component" value="Unassembled WGS sequence"/>
</dbReference>
<dbReference type="AlphaFoldDB" id="M0QS94"/>
<comment type="caution">
    <text evidence="1">The sequence shown here is derived from an EMBL/GenBank/DDBJ whole genome shotgun (WGS) entry which is preliminary data.</text>
</comment>
<name>M0QS94_9ACTN</name>
<gene>
    <name evidence="1" type="ORF">GS4_47_00420</name>
</gene>
<sequence length="116" mass="12650">MTIPPTNADIIAAVSEFVRERSDAGVLIAKAVSDVSFADGRVRVTIDPARAGAEYWALMETRAHENLSELFGRPVAFNDEQGTWLRTRVEHVDVVDVDGRELGTITAVELNRKAAG</sequence>
<protein>
    <submittedName>
        <fullName evidence="1">Uncharacterized protein</fullName>
    </submittedName>
</protein>
<accession>M0QS94</accession>
<keyword evidence="2" id="KW-1185">Reference proteome</keyword>
<organism evidence="1 2">
    <name type="scientific">Gordonia soli NBRC 108243</name>
    <dbReference type="NCBI Taxonomy" id="1223545"/>
    <lineage>
        <taxon>Bacteria</taxon>
        <taxon>Bacillati</taxon>
        <taxon>Actinomycetota</taxon>
        <taxon>Actinomycetes</taxon>
        <taxon>Mycobacteriales</taxon>
        <taxon>Gordoniaceae</taxon>
        <taxon>Gordonia</taxon>
    </lineage>
</organism>
<dbReference type="RefSeq" id="WP_007625685.1">
    <property type="nucleotide sequence ID" value="NZ_BANX01000047.1"/>
</dbReference>
<dbReference type="STRING" id="1223545.GS4_47_00420"/>
<dbReference type="OrthoDB" id="3240480at2"/>
<dbReference type="EMBL" id="BANX01000047">
    <property type="protein sequence ID" value="GAC71052.1"/>
    <property type="molecule type" value="Genomic_DNA"/>
</dbReference>
<reference evidence="1 2" key="1">
    <citation type="submission" date="2013-01" db="EMBL/GenBank/DDBJ databases">
        <title>Whole genome shotgun sequence of Gordonia soli NBRC 108243.</title>
        <authorList>
            <person name="Isaki-Nakamura S."/>
            <person name="Hosoyama A."/>
            <person name="Tsuchikane K."/>
            <person name="Ando Y."/>
            <person name="Baba S."/>
            <person name="Ohji S."/>
            <person name="Hamada M."/>
            <person name="Tamura T."/>
            <person name="Yamazoe A."/>
            <person name="Yamazaki S."/>
            <person name="Fujita N."/>
        </authorList>
    </citation>
    <scope>NUCLEOTIDE SEQUENCE [LARGE SCALE GENOMIC DNA]</scope>
    <source>
        <strain evidence="1 2">NBRC 108243</strain>
    </source>
</reference>
<proteinExistence type="predicted"/>